<dbReference type="EMBL" id="JBHPBY010000100">
    <property type="protein sequence ID" value="MFC1850451.1"/>
    <property type="molecule type" value="Genomic_DNA"/>
</dbReference>
<dbReference type="Proteomes" id="UP001594351">
    <property type="component" value="Unassembled WGS sequence"/>
</dbReference>
<dbReference type="InterPro" id="IPR025944">
    <property type="entry name" value="Sigma_54_int_dom_CS"/>
</dbReference>
<sequence length="458" mass="51429">MSSILVVDDERSMREFLTEVLTKEGHYVSTAPNGPSALQYIENEEFDLAVVDIKMPGMDGLELLECIKKINNNISVIMMTAYGSEKTAVNAIKQGASNYLKKPFESVDELKIIIKKELESLQLKKENILLKEKLKKQYAYKNIVGQSVKMSAVFDIMTKVANLDSTILITGESGTGKELVASAIHYNSLRKEKHFVTVSCGALPENLLESELFGHKKGAFTGAISNKVGLFELAKGGTFLLDEIGEAPLSIQVKLLRVLQNKTFKRVGGTNDIKVDVRIITATNKNLEEAVANGSFREDLYYRLNVIPIHIPPLRDRHDDIRLLVDHFVQSTCSKHNIDCKKIDEDVYNVLNAFPWPGNVRQLENVVERMIALEVGSTITVNNLPQSIKQYQEPVCILTPEFGEGGVNLQKIMEDVEKKYLLDALERAKGTKKTAADLLNISFRSFRYRLRKFSLDDN</sequence>
<dbReference type="PROSITE" id="PS50045">
    <property type="entry name" value="SIGMA54_INTERACT_4"/>
    <property type="match status" value="1"/>
</dbReference>
<dbReference type="SMART" id="SM00382">
    <property type="entry name" value="AAA"/>
    <property type="match status" value="1"/>
</dbReference>
<dbReference type="Pfam" id="PF00072">
    <property type="entry name" value="Response_reg"/>
    <property type="match status" value="1"/>
</dbReference>
<gene>
    <name evidence="8" type="ORF">ACFL27_09700</name>
</gene>
<evidence type="ECO:0000313" key="8">
    <source>
        <dbReference type="EMBL" id="MFC1850451.1"/>
    </source>
</evidence>
<accession>A0ABV6YW72</accession>
<dbReference type="PANTHER" id="PTHR32071:SF113">
    <property type="entry name" value="ALGINATE BIOSYNTHESIS TRANSCRIPTIONAL REGULATORY PROTEIN ALGB"/>
    <property type="match status" value="1"/>
</dbReference>
<dbReference type="PRINTS" id="PR01590">
    <property type="entry name" value="HTHFIS"/>
</dbReference>
<proteinExistence type="predicted"/>
<dbReference type="PROSITE" id="PS00688">
    <property type="entry name" value="SIGMA54_INTERACT_3"/>
    <property type="match status" value="1"/>
</dbReference>
<dbReference type="PROSITE" id="PS50110">
    <property type="entry name" value="RESPONSE_REGULATORY"/>
    <property type="match status" value="1"/>
</dbReference>
<comment type="caution">
    <text evidence="8">The sequence shown here is derived from an EMBL/GenBank/DDBJ whole genome shotgun (WGS) entry which is preliminary data.</text>
</comment>
<dbReference type="Pfam" id="PF02954">
    <property type="entry name" value="HTH_8"/>
    <property type="match status" value="1"/>
</dbReference>
<dbReference type="InterPro" id="IPR027417">
    <property type="entry name" value="P-loop_NTPase"/>
</dbReference>
<feature type="domain" description="Response regulatory" evidence="7">
    <location>
        <begin position="3"/>
        <end position="117"/>
    </location>
</feature>
<keyword evidence="1" id="KW-0547">Nucleotide-binding</keyword>
<evidence type="ECO:0000256" key="1">
    <source>
        <dbReference type="ARBA" id="ARBA00022741"/>
    </source>
</evidence>
<organism evidence="8 9">
    <name type="scientific">candidate division CSSED10-310 bacterium</name>
    <dbReference type="NCBI Taxonomy" id="2855610"/>
    <lineage>
        <taxon>Bacteria</taxon>
        <taxon>Bacteria division CSSED10-310</taxon>
    </lineage>
</organism>
<dbReference type="CDD" id="cd00009">
    <property type="entry name" value="AAA"/>
    <property type="match status" value="1"/>
</dbReference>
<evidence type="ECO:0000256" key="4">
    <source>
        <dbReference type="ARBA" id="ARBA00023163"/>
    </source>
</evidence>
<feature type="domain" description="Sigma-54 factor interaction" evidence="6">
    <location>
        <begin position="143"/>
        <end position="372"/>
    </location>
</feature>
<dbReference type="InterPro" id="IPR002197">
    <property type="entry name" value="HTH_Fis"/>
</dbReference>
<dbReference type="InterPro" id="IPR011006">
    <property type="entry name" value="CheY-like_superfamily"/>
</dbReference>
<evidence type="ECO:0000259" key="7">
    <source>
        <dbReference type="PROSITE" id="PS50110"/>
    </source>
</evidence>
<keyword evidence="3" id="KW-0805">Transcription regulation</keyword>
<dbReference type="Gene3D" id="3.40.50.300">
    <property type="entry name" value="P-loop containing nucleotide triphosphate hydrolases"/>
    <property type="match status" value="1"/>
</dbReference>
<dbReference type="InterPro" id="IPR058031">
    <property type="entry name" value="AAA_lid_NorR"/>
</dbReference>
<evidence type="ECO:0000256" key="3">
    <source>
        <dbReference type="ARBA" id="ARBA00023015"/>
    </source>
</evidence>
<feature type="modified residue" description="4-aspartylphosphate" evidence="5">
    <location>
        <position position="52"/>
    </location>
</feature>
<keyword evidence="5" id="KW-0597">Phosphoprotein</keyword>
<evidence type="ECO:0000259" key="6">
    <source>
        <dbReference type="PROSITE" id="PS50045"/>
    </source>
</evidence>
<dbReference type="SMART" id="SM00448">
    <property type="entry name" value="REC"/>
    <property type="match status" value="1"/>
</dbReference>
<evidence type="ECO:0000256" key="2">
    <source>
        <dbReference type="ARBA" id="ARBA00022840"/>
    </source>
</evidence>
<keyword evidence="9" id="KW-1185">Reference proteome</keyword>
<dbReference type="SUPFAM" id="SSF52172">
    <property type="entry name" value="CheY-like"/>
    <property type="match status" value="1"/>
</dbReference>
<dbReference type="Gene3D" id="1.10.10.60">
    <property type="entry name" value="Homeodomain-like"/>
    <property type="match status" value="1"/>
</dbReference>
<dbReference type="PANTHER" id="PTHR32071">
    <property type="entry name" value="TRANSCRIPTIONAL REGULATORY PROTEIN"/>
    <property type="match status" value="1"/>
</dbReference>
<keyword evidence="2" id="KW-0067">ATP-binding</keyword>
<dbReference type="SUPFAM" id="SSF46689">
    <property type="entry name" value="Homeodomain-like"/>
    <property type="match status" value="1"/>
</dbReference>
<protein>
    <submittedName>
        <fullName evidence="8">Sigma-54-dependent transcriptional regulator</fullName>
    </submittedName>
</protein>
<dbReference type="Pfam" id="PF25601">
    <property type="entry name" value="AAA_lid_14"/>
    <property type="match status" value="1"/>
</dbReference>
<dbReference type="InterPro" id="IPR001789">
    <property type="entry name" value="Sig_transdc_resp-reg_receiver"/>
</dbReference>
<dbReference type="PROSITE" id="PS00675">
    <property type="entry name" value="SIGMA54_INTERACT_1"/>
    <property type="match status" value="1"/>
</dbReference>
<name>A0ABV6YW72_UNCC1</name>
<evidence type="ECO:0000256" key="5">
    <source>
        <dbReference type="PROSITE-ProRule" id="PRU00169"/>
    </source>
</evidence>
<dbReference type="Gene3D" id="1.10.8.60">
    <property type="match status" value="1"/>
</dbReference>
<dbReference type="InterPro" id="IPR025662">
    <property type="entry name" value="Sigma_54_int_dom_ATP-bd_1"/>
</dbReference>
<dbReference type="SUPFAM" id="SSF52540">
    <property type="entry name" value="P-loop containing nucleoside triphosphate hydrolases"/>
    <property type="match status" value="1"/>
</dbReference>
<dbReference type="InterPro" id="IPR009057">
    <property type="entry name" value="Homeodomain-like_sf"/>
</dbReference>
<dbReference type="InterPro" id="IPR003593">
    <property type="entry name" value="AAA+_ATPase"/>
</dbReference>
<dbReference type="InterPro" id="IPR002078">
    <property type="entry name" value="Sigma_54_int"/>
</dbReference>
<reference evidence="8 9" key="1">
    <citation type="submission" date="2024-09" db="EMBL/GenBank/DDBJ databases">
        <title>Laminarin stimulates single cell rates of sulfate reduction while oxygen inhibits transcriptomic activity in coastal marine sediment.</title>
        <authorList>
            <person name="Lindsay M."/>
            <person name="Orcutt B."/>
            <person name="Emerson D."/>
            <person name="Stepanauskas R."/>
            <person name="D'Angelo T."/>
        </authorList>
    </citation>
    <scope>NUCLEOTIDE SEQUENCE [LARGE SCALE GENOMIC DNA]</scope>
    <source>
        <strain evidence="8">SAG AM-311-K15</strain>
    </source>
</reference>
<evidence type="ECO:0000313" key="9">
    <source>
        <dbReference type="Proteomes" id="UP001594351"/>
    </source>
</evidence>
<dbReference type="Pfam" id="PF00158">
    <property type="entry name" value="Sigma54_activat"/>
    <property type="match status" value="1"/>
</dbReference>
<keyword evidence="4" id="KW-0804">Transcription</keyword>
<dbReference type="Gene3D" id="3.40.50.2300">
    <property type="match status" value="1"/>
</dbReference>